<feature type="non-terminal residue" evidence="2">
    <location>
        <position position="1"/>
    </location>
</feature>
<dbReference type="EMBL" id="BARS01042257">
    <property type="protein sequence ID" value="GAG40677.1"/>
    <property type="molecule type" value="Genomic_DNA"/>
</dbReference>
<comment type="caution">
    <text evidence="2">The sequence shown here is derived from an EMBL/GenBank/DDBJ whole genome shotgun (WGS) entry which is preliminary data.</text>
</comment>
<proteinExistence type="predicted"/>
<name>X0XZT6_9ZZZZ</name>
<evidence type="ECO:0000256" key="1">
    <source>
        <dbReference type="SAM" id="MobiDB-lite"/>
    </source>
</evidence>
<feature type="region of interest" description="Disordered" evidence="1">
    <location>
        <begin position="1"/>
        <end position="66"/>
    </location>
</feature>
<gene>
    <name evidence="2" type="ORF">S01H1_64134</name>
</gene>
<evidence type="ECO:0000313" key="2">
    <source>
        <dbReference type="EMBL" id="GAG40677.1"/>
    </source>
</evidence>
<reference evidence="2" key="1">
    <citation type="journal article" date="2014" name="Front. Microbiol.">
        <title>High frequency of phylogenetically diverse reductive dehalogenase-homologous genes in deep subseafloor sedimentary metagenomes.</title>
        <authorList>
            <person name="Kawai M."/>
            <person name="Futagami T."/>
            <person name="Toyoda A."/>
            <person name="Takaki Y."/>
            <person name="Nishi S."/>
            <person name="Hori S."/>
            <person name="Arai W."/>
            <person name="Tsubouchi T."/>
            <person name="Morono Y."/>
            <person name="Uchiyama I."/>
            <person name="Ito T."/>
            <person name="Fujiyama A."/>
            <person name="Inagaki F."/>
            <person name="Takami H."/>
        </authorList>
    </citation>
    <scope>NUCLEOTIDE SEQUENCE</scope>
    <source>
        <strain evidence="2">Expedition CK06-06</strain>
    </source>
</reference>
<sequence length="66" mass="7596">PISFSDKEKRVNHEEKEAAGKKKKEIDKEELKNALRESLDDSNKETEDLKRAPQKGKIEPGETVKF</sequence>
<accession>X0XZT6</accession>
<organism evidence="2">
    <name type="scientific">marine sediment metagenome</name>
    <dbReference type="NCBI Taxonomy" id="412755"/>
    <lineage>
        <taxon>unclassified sequences</taxon>
        <taxon>metagenomes</taxon>
        <taxon>ecological metagenomes</taxon>
    </lineage>
</organism>
<dbReference type="AlphaFoldDB" id="X0XZT6"/>
<protein>
    <submittedName>
        <fullName evidence="2">Uncharacterized protein</fullName>
    </submittedName>
</protein>